<evidence type="ECO:0000256" key="1">
    <source>
        <dbReference type="SAM" id="MobiDB-lite"/>
    </source>
</evidence>
<reference evidence="2" key="2">
    <citation type="journal article" date="2023" name="IMA Fungus">
        <title>Comparative genomic study of the Penicillium genus elucidates a diverse pangenome and 15 lateral gene transfer events.</title>
        <authorList>
            <person name="Petersen C."/>
            <person name="Sorensen T."/>
            <person name="Nielsen M.R."/>
            <person name="Sondergaard T.E."/>
            <person name="Sorensen J.L."/>
            <person name="Fitzpatrick D.A."/>
            <person name="Frisvad J.C."/>
            <person name="Nielsen K.L."/>
        </authorList>
    </citation>
    <scope>NUCLEOTIDE SEQUENCE</scope>
    <source>
        <strain evidence="2">IBT 19713</strain>
    </source>
</reference>
<evidence type="ECO:0000313" key="3">
    <source>
        <dbReference type="Proteomes" id="UP001150941"/>
    </source>
</evidence>
<accession>A0A9W9NS92</accession>
<sequence>MNGVDKLEHRVRISLEAVNTLSLERIRDYLESEVCDRNSRAWTDPMCLVFQRETEDQDSGYGQYKPDMPTRRRSNLSDSPLEALEILCRSRLLTQSLIGPMICSASNAPINGPRKKRP</sequence>
<dbReference type="EMBL" id="JAPQKS010000005">
    <property type="protein sequence ID" value="KAJ5225217.1"/>
    <property type="molecule type" value="Genomic_DNA"/>
</dbReference>
<dbReference type="AlphaFoldDB" id="A0A9W9NS92"/>
<protein>
    <submittedName>
        <fullName evidence="2">Uncharacterized protein</fullName>
    </submittedName>
</protein>
<name>A0A9W9NS92_9EURO</name>
<dbReference type="RefSeq" id="XP_058328628.1">
    <property type="nucleotide sequence ID" value="XM_058475738.1"/>
</dbReference>
<dbReference type="GeneID" id="83203041"/>
<dbReference type="Proteomes" id="UP001150941">
    <property type="component" value="Unassembled WGS sequence"/>
</dbReference>
<proteinExistence type="predicted"/>
<evidence type="ECO:0000313" key="2">
    <source>
        <dbReference type="EMBL" id="KAJ5225217.1"/>
    </source>
</evidence>
<reference evidence="2" key="1">
    <citation type="submission" date="2022-11" db="EMBL/GenBank/DDBJ databases">
        <authorList>
            <person name="Petersen C."/>
        </authorList>
    </citation>
    <scope>NUCLEOTIDE SEQUENCE</scope>
    <source>
        <strain evidence="2">IBT 19713</strain>
    </source>
</reference>
<keyword evidence="3" id="KW-1185">Reference proteome</keyword>
<gene>
    <name evidence="2" type="ORF">N7468_006442</name>
</gene>
<organism evidence="2 3">
    <name type="scientific">Penicillium chermesinum</name>
    <dbReference type="NCBI Taxonomy" id="63820"/>
    <lineage>
        <taxon>Eukaryota</taxon>
        <taxon>Fungi</taxon>
        <taxon>Dikarya</taxon>
        <taxon>Ascomycota</taxon>
        <taxon>Pezizomycotina</taxon>
        <taxon>Eurotiomycetes</taxon>
        <taxon>Eurotiomycetidae</taxon>
        <taxon>Eurotiales</taxon>
        <taxon>Aspergillaceae</taxon>
        <taxon>Penicillium</taxon>
    </lineage>
</organism>
<comment type="caution">
    <text evidence="2">The sequence shown here is derived from an EMBL/GenBank/DDBJ whole genome shotgun (WGS) entry which is preliminary data.</text>
</comment>
<feature type="region of interest" description="Disordered" evidence="1">
    <location>
        <begin position="54"/>
        <end position="76"/>
    </location>
</feature>